<protein>
    <submittedName>
        <fullName evidence="1">Uncharacterized protein</fullName>
    </submittedName>
</protein>
<organism evidence="1 2">
    <name type="scientific">Chenopodium quinoa</name>
    <name type="common">Quinoa</name>
    <dbReference type="NCBI Taxonomy" id="63459"/>
    <lineage>
        <taxon>Eukaryota</taxon>
        <taxon>Viridiplantae</taxon>
        <taxon>Streptophyta</taxon>
        <taxon>Embryophyta</taxon>
        <taxon>Tracheophyta</taxon>
        <taxon>Spermatophyta</taxon>
        <taxon>Magnoliopsida</taxon>
        <taxon>eudicotyledons</taxon>
        <taxon>Gunneridae</taxon>
        <taxon>Pentapetalae</taxon>
        <taxon>Caryophyllales</taxon>
        <taxon>Chenopodiaceae</taxon>
        <taxon>Chenopodioideae</taxon>
        <taxon>Atripliceae</taxon>
        <taxon>Chenopodium</taxon>
    </lineage>
</organism>
<dbReference type="Gramene" id="AUR62032810-RA">
    <property type="protein sequence ID" value="AUR62032810-RA:cds"/>
    <property type="gene ID" value="AUR62032810"/>
</dbReference>
<keyword evidence="2" id="KW-1185">Reference proteome</keyword>
<name>A0A803MNF9_CHEQI</name>
<sequence length="226" mass="25868">MDALAVTPRIPLSPHHHRRISSRSFPAFISDAPINLFVFAALSPAPLFLLLRLGGCVSLLSMNLPAASYAAKNFFQRFNCHRVEKENSNRMDMKSHPGKLNPDRAVLKMARLVKDVSLKAQKVGYWKDEFGFMLADILKQNKVNNSGMRFEPAVRTADFDRFIAEYESDRTSYCWSTMINFRANEEIEKEALYRVQAQKNSEKSKEFKLFTLLWGVLQNNVIDALC</sequence>
<dbReference type="AlphaFoldDB" id="A0A803MNF9"/>
<dbReference type="EnsemblPlants" id="AUR62032810-RA">
    <property type="protein sequence ID" value="AUR62032810-RA:cds"/>
    <property type="gene ID" value="AUR62032810"/>
</dbReference>
<reference evidence="1" key="1">
    <citation type="journal article" date="2017" name="Nature">
        <title>The genome of Chenopodium quinoa.</title>
        <authorList>
            <person name="Jarvis D.E."/>
            <person name="Ho Y.S."/>
            <person name="Lightfoot D.J."/>
            <person name="Schmoeckel S.M."/>
            <person name="Li B."/>
            <person name="Borm T.J.A."/>
            <person name="Ohyanagi H."/>
            <person name="Mineta K."/>
            <person name="Michell C.T."/>
            <person name="Saber N."/>
            <person name="Kharbatia N.M."/>
            <person name="Rupper R.R."/>
            <person name="Sharp A.R."/>
            <person name="Dally N."/>
            <person name="Boughton B.A."/>
            <person name="Woo Y.H."/>
            <person name="Gao G."/>
            <person name="Schijlen E.G.W.M."/>
            <person name="Guo X."/>
            <person name="Momin A.A."/>
            <person name="Negrao S."/>
            <person name="Al-Babili S."/>
            <person name="Gehring C."/>
            <person name="Roessner U."/>
            <person name="Jung C."/>
            <person name="Murphy K."/>
            <person name="Arold S.T."/>
            <person name="Gojobori T."/>
            <person name="van der Linden C.G."/>
            <person name="van Loo E.N."/>
            <person name="Jellen E.N."/>
            <person name="Maughan P.J."/>
            <person name="Tester M."/>
        </authorList>
    </citation>
    <scope>NUCLEOTIDE SEQUENCE [LARGE SCALE GENOMIC DNA]</scope>
    <source>
        <strain evidence="1">cv. PI 614886</strain>
    </source>
</reference>
<dbReference type="Proteomes" id="UP000596660">
    <property type="component" value="Unplaced"/>
</dbReference>
<evidence type="ECO:0000313" key="2">
    <source>
        <dbReference type="Proteomes" id="UP000596660"/>
    </source>
</evidence>
<reference evidence="1" key="2">
    <citation type="submission" date="2021-03" db="UniProtKB">
        <authorList>
            <consortium name="EnsemblPlants"/>
        </authorList>
    </citation>
    <scope>IDENTIFICATION</scope>
</reference>
<accession>A0A803MNF9</accession>
<proteinExistence type="predicted"/>
<evidence type="ECO:0000313" key="1">
    <source>
        <dbReference type="EnsemblPlants" id="AUR62032810-RA:cds"/>
    </source>
</evidence>